<dbReference type="EMBL" id="VIIS01000795">
    <property type="protein sequence ID" value="KAF0304932.1"/>
    <property type="molecule type" value="Genomic_DNA"/>
</dbReference>
<dbReference type="GO" id="GO:0000149">
    <property type="term" value="F:SNARE binding"/>
    <property type="evidence" value="ECO:0007669"/>
    <property type="project" value="TreeGrafter"/>
</dbReference>
<comment type="caution">
    <text evidence="7">The sequence shown here is derived from an EMBL/GenBank/DDBJ whole genome shotgun (WGS) entry which is preliminary data.</text>
</comment>
<dbReference type="PANTHER" id="PTHR13258:SF0">
    <property type="entry name" value="SYNDETIN"/>
    <property type="match status" value="1"/>
</dbReference>
<dbReference type="Pfam" id="PF10475">
    <property type="entry name" value="Vps54_N"/>
    <property type="match status" value="1"/>
</dbReference>
<feature type="compositionally biased region" description="Low complexity" evidence="4">
    <location>
        <begin position="660"/>
        <end position="670"/>
    </location>
</feature>
<dbReference type="InterPro" id="IPR019514">
    <property type="entry name" value="Syndetin_C"/>
</dbReference>
<dbReference type="InterPro" id="IPR040047">
    <property type="entry name" value="VPS50"/>
</dbReference>
<evidence type="ECO:0000256" key="3">
    <source>
        <dbReference type="ARBA" id="ARBA00023054"/>
    </source>
</evidence>
<feature type="compositionally biased region" description="Acidic residues" evidence="4">
    <location>
        <begin position="532"/>
        <end position="541"/>
    </location>
</feature>
<dbReference type="AlphaFoldDB" id="A0A6A4WQM8"/>
<dbReference type="Pfam" id="PF10474">
    <property type="entry name" value="Syndetin_C"/>
    <property type="match status" value="1"/>
</dbReference>
<keyword evidence="3" id="KW-0175">Coiled coil</keyword>
<evidence type="ECO:0000256" key="2">
    <source>
        <dbReference type="ARBA" id="ARBA00022927"/>
    </source>
</evidence>
<gene>
    <name evidence="7" type="primary">VPS50</name>
    <name evidence="7" type="ORF">FJT64_023326</name>
</gene>
<dbReference type="GO" id="GO:0015031">
    <property type="term" value="P:protein transport"/>
    <property type="evidence" value="ECO:0007669"/>
    <property type="project" value="UniProtKB-KW"/>
</dbReference>
<reference evidence="7 8" key="1">
    <citation type="submission" date="2019-07" db="EMBL/GenBank/DDBJ databases">
        <title>Draft genome assembly of a fouling barnacle, Amphibalanus amphitrite (Darwin, 1854): The first reference genome for Thecostraca.</title>
        <authorList>
            <person name="Kim W."/>
        </authorList>
    </citation>
    <scope>NUCLEOTIDE SEQUENCE [LARGE SCALE GENOMIC DNA]</scope>
    <source>
        <strain evidence="7">SNU_AA5</strain>
        <tissue evidence="7">Soma without cirri and trophi</tissue>
    </source>
</reference>
<dbReference type="PANTHER" id="PTHR13258">
    <property type="entry name" value="SYNDETIN"/>
    <property type="match status" value="1"/>
</dbReference>
<dbReference type="Proteomes" id="UP000440578">
    <property type="component" value="Unassembled WGS sequence"/>
</dbReference>
<sequence length="940" mass="106551">MDDLKEKFKTLMNKPSVLPAVVSSTSDVSSAEAVERRVCVSNDVSEPEAEQAVLDSIQGSFFQTVDSSEVCREQLQRFPPTMDVNLVNGQRQILRRQLTVVSKKVSDMILHCQPEHSQELERVMLLQEELLQTLAVCQTARQSVRQAQAHFTAGGLGVLANYRHRQALRTVLRPLHTIRTLQMTEARLEELLRAEDYPGCIHVLQECLKVAAAYRQFSCVSDMTNKLQDTLDMVEEQLDVGLGKLCTRFDAERYSRLQEAYRLLGKTQTAADQLLMHMTSAVHTASGQQVLAYVQSTDGAQQPVQKRQYPDLCALVPTESVLPCLRDLCRVLWNIIYNYHCIFQWHRSRTEAEAVQAETESAELSLNRRYVAQKLEHGRSRIWLDVQGRVRAYLLAAELSHFSFDDFIQILDVVHRLLEIGAELSGQEGGPLEEAVKKQCVAFIHVYHRARLEELRMFLENEAWEVCPVKPTFSVHNLQEFKHLRRQHLLQSDVEPEPRVLYLKTYDAERNPFDVYRDAKVDGEQLPSTEMTDSDSDDESEELKVQQVEEAPGDGPHRQSTAVSSPRRMPTAAALAPPVSSTALHVLRLCGRYLRMMALLRTVALDVVVCLSQLFDFYLYTVYSLFAPPDDVGSSPRLVSALQRISDQLIERSPAQSAVGADPSRAAGGSPAPPAGPSTQWSSVRVPPASLNPAVELHRPERLHGLAARLVAAESVVFIADQLELIRRHVEGNIPQSKRLYVQQFYGQTVAAAADVRGPVYFPVTSRVMDSDVILMRMANVNWEVKELCSQHSAYVDLMLRDLQVFSMRLEELGRRLPVPRPVYDTLWDQCVRVANRAFVEGFASARRCSNEGRALMQLDYQQFVTKLERLTRLRPLPERNLVETYVKAYYVPESGLDDWIRQHKEYTKRQVTGLIGCMSHVGKRARTRLLGLLEEDGRR</sequence>
<evidence type="ECO:0000256" key="1">
    <source>
        <dbReference type="ARBA" id="ARBA00022448"/>
    </source>
</evidence>
<accession>A0A6A4WQM8</accession>
<dbReference type="GO" id="GO:1990745">
    <property type="term" value="C:EARP complex"/>
    <property type="evidence" value="ECO:0007669"/>
    <property type="project" value="InterPro"/>
</dbReference>
<protein>
    <submittedName>
        <fullName evidence="7">Syndetin</fullName>
    </submittedName>
</protein>
<dbReference type="InterPro" id="IPR019515">
    <property type="entry name" value="VPS54_N"/>
</dbReference>
<proteinExistence type="predicted"/>
<feature type="domain" description="Vacuolar protein sorting-associated protein 54 N-terminal" evidence="6">
    <location>
        <begin position="54"/>
        <end position="345"/>
    </location>
</feature>
<feature type="region of interest" description="Disordered" evidence="4">
    <location>
        <begin position="653"/>
        <end position="683"/>
    </location>
</feature>
<dbReference type="OrthoDB" id="10263345at2759"/>
<name>A0A6A4WQM8_AMPAM</name>
<evidence type="ECO:0000313" key="7">
    <source>
        <dbReference type="EMBL" id="KAF0304932.1"/>
    </source>
</evidence>
<keyword evidence="2" id="KW-0653">Protein transport</keyword>
<organism evidence="7 8">
    <name type="scientific">Amphibalanus amphitrite</name>
    <name type="common">Striped barnacle</name>
    <name type="synonym">Balanus amphitrite</name>
    <dbReference type="NCBI Taxonomy" id="1232801"/>
    <lineage>
        <taxon>Eukaryota</taxon>
        <taxon>Metazoa</taxon>
        <taxon>Ecdysozoa</taxon>
        <taxon>Arthropoda</taxon>
        <taxon>Crustacea</taxon>
        <taxon>Multicrustacea</taxon>
        <taxon>Cirripedia</taxon>
        <taxon>Thoracica</taxon>
        <taxon>Thoracicalcarea</taxon>
        <taxon>Balanomorpha</taxon>
        <taxon>Balanoidea</taxon>
        <taxon>Balanidae</taxon>
        <taxon>Amphibalaninae</taxon>
        <taxon>Amphibalanus</taxon>
    </lineage>
</organism>
<evidence type="ECO:0000259" key="5">
    <source>
        <dbReference type="Pfam" id="PF10474"/>
    </source>
</evidence>
<keyword evidence="8" id="KW-1185">Reference proteome</keyword>
<evidence type="ECO:0000259" key="6">
    <source>
        <dbReference type="Pfam" id="PF10475"/>
    </source>
</evidence>
<dbReference type="GO" id="GO:0032456">
    <property type="term" value="P:endocytic recycling"/>
    <property type="evidence" value="ECO:0007669"/>
    <property type="project" value="InterPro"/>
</dbReference>
<keyword evidence="1" id="KW-0813">Transport</keyword>
<feature type="region of interest" description="Disordered" evidence="4">
    <location>
        <begin position="524"/>
        <end position="574"/>
    </location>
</feature>
<dbReference type="GO" id="GO:0042147">
    <property type="term" value="P:retrograde transport, endosome to Golgi"/>
    <property type="evidence" value="ECO:0007669"/>
    <property type="project" value="InterPro"/>
</dbReference>
<feature type="domain" description="Syndetin C-terminal" evidence="5">
    <location>
        <begin position="703"/>
        <end position="935"/>
    </location>
</feature>
<dbReference type="GO" id="GO:0005829">
    <property type="term" value="C:cytosol"/>
    <property type="evidence" value="ECO:0007669"/>
    <property type="project" value="GOC"/>
</dbReference>
<evidence type="ECO:0000256" key="4">
    <source>
        <dbReference type="SAM" id="MobiDB-lite"/>
    </source>
</evidence>
<evidence type="ECO:0000313" key="8">
    <source>
        <dbReference type="Proteomes" id="UP000440578"/>
    </source>
</evidence>